<dbReference type="Gene3D" id="1.10.246.130">
    <property type="match status" value="1"/>
</dbReference>
<dbReference type="InterPro" id="IPR051792">
    <property type="entry name" value="GGT_bact"/>
</dbReference>
<evidence type="ECO:0000256" key="2">
    <source>
        <dbReference type="ARBA" id="ARBA00001089"/>
    </source>
</evidence>
<feature type="binding site" evidence="10">
    <location>
        <position position="491"/>
    </location>
    <ligand>
        <name>L-glutamate</name>
        <dbReference type="ChEBI" id="CHEBI:29985"/>
    </ligand>
</feature>
<evidence type="ECO:0000313" key="14">
    <source>
        <dbReference type="EMBL" id="SAI66755.1"/>
    </source>
</evidence>
<dbReference type="EMBL" id="LT546645">
    <property type="protein sequence ID" value="SAI66755.1"/>
    <property type="molecule type" value="Genomic_DNA"/>
</dbReference>
<keyword evidence="15" id="KW-1185">Reference proteome</keyword>
<dbReference type="InterPro" id="IPR000101">
    <property type="entry name" value="GGT_peptidase"/>
</dbReference>
<keyword evidence="7 11" id="KW-0012">Acyltransferase</keyword>
<comment type="PTM">
    <text evidence="11">Cleaved by autocatalysis into a large and a small subunit.</text>
</comment>
<evidence type="ECO:0000256" key="8">
    <source>
        <dbReference type="ARBA" id="ARBA00047417"/>
    </source>
</evidence>
<evidence type="ECO:0000256" key="11">
    <source>
        <dbReference type="RuleBase" id="RU368036"/>
    </source>
</evidence>
<dbReference type="KEGG" id="btrm:SAMEA390648700415"/>
<dbReference type="Pfam" id="PF01019">
    <property type="entry name" value="G_glu_transpept"/>
    <property type="match status" value="1"/>
</dbReference>
<feature type="binding site" evidence="10">
    <location>
        <position position="119"/>
    </location>
    <ligand>
        <name>L-glutamate</name>
        <dbReference type="ChEBI" id="CHEBI:29985"/>
    </ligand>
</feature>
<dbReference type="PRINTS" id="PR01210">
    <property type="entry name" value="GGTRANSPTASE"/>
</dbReference>
<feature type="active site" description="Nucleophile" evidence="9">
    <location>
        <position position="404"/>
    </location>
</feature>
<evidence type="ECO:0000256" key="9">
    <source>
        <dbReference type="PIRSR" id="PIRSR600101-1"/>
    </source>
</evidence>
<evidence type="ECO:0000256" key="4">
    <source>
        <dbReference type="ARBA" id="ARBA00022679"/>
    </source>
</evidence>
<evidence type="ECO:0000256" key="5">
    <source>
        <dbReference type="ARBA" id="ARBA00022801"/>
    </source>
</evidence>
<dbReference type="PANTHER" id="PTHR43199:SF1">
    <property type="entry name" value="GLUTATHIONE HYDROLASE PROENZYME"/>
    <property type="match status" value="1"/>
</dbReference>
<evidence type="ECO:0000256" key="12">
    <source>
        <dbReference type="SAM" id="MobiDB-lite"/>
    </source>
</evidence>
<dbReference type="Proteomes" id="UP000076825">
    <property type="component" value="Chromosome 1"/>
</dbReference>
<keyword evidence="6 11" id="KW-0865">Zymogen</keyword>
<dbReference type="eggNOG" id="COG0405">
    <property type="taxonomic scope" value="Bacteria"/>
</dbReference>
<comment type="catalytic activity">
    <reaction evidence="2 11">
        <text>glutathione + H2O = L-cysteinylglycine + L-glutamate</text>
        <dbReference type="Rhea" id="RHEA:28807"/>
        <dbReference type="ChEBI" id="CHEBI:15377"/>
        <dbReference type="ChEBI" id="CHEBI:29985"/>
        <dbReference type="ChEBI" id="CHEBI:57925"/>
        <dbReference type="ChEBI" id="CHEBI:61694"/>
        <dbReference type="EC" id="3.4.19.13"/>
    </reaction>
</comment>
<keyword evidence="11" id="KW-0317">Glutathione biosynthesis</keyword>
<protein>
    <recommendedName>
        <fullName evidence="11">Glutathione hydrolase proenzyme</fullName>
        <ecNumber evidence="11">2.3.2.2</ecNumber>
        <ecNumber evidence="11">3.4.19.13</ecNumber>
    </recommendedName>
    <component>
        <recommendedName>
            <fullName evidence="11">Glutathione hydrolase large chain</fullName>
        </recommendedName>
    </component>
    <component>
        <recommendedName>
            <fullName evidence="11">Glutathione hydrolase small chain</fullName>
        </recommendedName>
    </component>
</protein>
<dbReference type="SUPFAM" id="SSF56235">
    <property type="entry name" value="N-terminal nucleophile aminohydrolases (Ntn hydrolases)"/>
    <property type="match status" value="1"/>
</dbReference>
<dbReference type="GO" id="GO:0006750">
    <property type="term" value="P:glutathione biosynthetic process"/>
    <property type="evidence" value="ECO:0007669"/>
    <property type="project" value="UniProtKB-KW"/>
</dbReference>
<evidence type="ECO:0000256" key="6">
    <source>
        <dbReference type="ARBA" id="ARBA00023145"/>
    </source>
</evidence>
<comment type="similarity">
    <text evidence="3 11">Belongs to the gamma-glutamyltransferase family.</text>
</comment>
<dbReference type="GO" id="GO:0006751">
    <property type="term" value="P:glutathione catabolic process"/>
    <property type="evidence" value="ECO:0007669"/>
    <property type="project" value="UniProtKB-UniRule"/>
</dbReference>
<dbReference type="InterPro" id="IPR043138">
    <property type="entry name" value="GGT_lsub"/>
</dbReference>
<keyword evidence="4 11" id="KW-0808">Transferase</keyword>
<evidence type="ECO:0000256" key="13">
    <source>
        <dbReference type="SAM" id="SignalP"/>
    </source>
</evidence>
<feature type="binding site" evidence="10">
    <location>
        <begin position="469"/>
        <end position="470"/>
    </location>
    <ligand>
        <name>L-glutamate</name>
        <dbReference type="ChEBI" id="CHEBI:29985"/>
    </ligand>
</feature>
<comment type="catalytic activity">
    <reaction evidence="1 11">
        <text>an S-substituted glutathione + H2O = an S-substituted L-cysteinylglycine + L-glutamate</text>
        <dbReference type="Rhea" id="RHEA:59468"/>
        <dbReference type="ChEBI" id="CHEBI:15377"/>
        <dbReference type="ChEBI" id="CHEBI:29985"/>
        <dbReference type="ChEBI" id="CHEBI:90779"/>
        <dbReference type="ChEBI" id="CHEBI:143103"/>
        <dbReference type="EC" id="3.4.19.13"/>
    </reaction>
</comment>
<dbReference type="GO" id="GO:0103068">
    <property type="term" value="F:leukotriene C4 gamma-glutamyl transferase activity"/>
    <property type="evidence" value="ECO:0007669"/>
    <property type="project" value="UniProtKB-EC"/>
</dbReference>
<dbReference type="STRING" id="123899.SAMEA3906487_00415"/>
<dbReference type="EC" id="3.4.19.13" evidence="11"/>
<dbReference type="PANTHER" id="PTHR43199">
    <property type="entry name" value="GLUTATHIONE HYDROLASE"/>
    <property type="match status" value="1"/>
</dbReference>
<dbReference type="GeneID" id="56588174"/>
<feature type="binding site" evidence="10">
    <location>
        <position position="444"/>
    </location>
    <ligand>
        <name>L-glutamate</name>
        <dbReference type="ChEBI" id="CHEBI:29985"/>
    </ligand>
</feature>
<dbReference type="Gene3D" id="3.60.20.40">
    <property type="match status" value="1"/>
</dbReference>
<sequence length="584" mass="61340">MAFLSFLPDCRRALASGLAATLLLVAAPALAQDPNPEAGSGYQAKPLALAQRYMIATANPLASQAGEAILARGGSAVDAVIAAQLVLNLVEPQSSGIGGGAFMLHYDAADHGLIVYDSRETAPAAATPQRFQQAGKPVAFRQAVNNGLSVATPGLLRGLAMAHADHGRLPWAELFTPAITLAESGFAVSPRLHAMIGATPELARQPAAAAYFYGPDGQPWPVGHVLRNPAFADLLRQIAVGGPDVFYQGDVARDIVAAVAAHPQPGDLSLADLAAYHAERREPLCGRYRAYLLCGAPPPSSGALAVLQILGQLEAYPYLGDPMSLRAVHGFAESGRLAFADRDFYVADPRYVEVPVADLLAPAYLRQRGALIDPARSMGRAEPGDPARLRGQRGAGASLDLPSTTQLVAVDAEGNVVSMTSTIESAFGSKIMVRGFLLNNEMTDFSLRDRDAQGRLVANRIEPGKRPRSSMAPMIVFQSGRPWLALGSPGGSAIINYVAKTLVGVIDGGLDIQQAISLPNLGSRNGPTELERGSALQALVPGLQALGHEVKLQEFPSGLQGIMMRHGRLEGGADPRREGVALGR</sequence>
<accession>A0A157S8N5</accession>
<dbReference type="AlphaFoldDB" id="A0A157S8N5"/>
<reference evidence="14 15" key="1">
    <citation type="submission" date="2016-04" db="EMBL/GenBank/DDBJ databases">
        <authorList>
            <consortium name="Pathogen Informatics"/>
        </authorList>
    </citation>
    <scope>NUCLEOTIDE SEQUENCE [LARGE SCALE GENOMIC DNA]</scope>
    <source>
        <strain evidence="14 15">H044680328</strain>
    </source>
</reference>
<dbReference type="OrthoDB" id="5297205at2"/>
<evidence type="ECO:0000256" key="10">
    <source>
        <dbReference type="PIRSR" id="PIRSR600101-2"/>
    </source>
</evidence>
<dbReference type="InterPro" id="IPR043137">
    <property type="entry name" value="GGT_ssub_C"/>
</dbReference>
<keyword evidence="5 11" id="KW-0378">Hydrolase</keyword>
<evidence type="ECO:0000256" key="3">
    <source>
        <dbReference type="ARBA" id="ARBA00009381"/>
    </source>
</evidence>
<proteinExistence type="inferred from homology"/>
<comment type="catalytic activity">
    <reaction evidence="8 11">
        <text>an N-terminal (5-L-glutamyl)-[peptide] + an alpha-amino acid = 5-L-glutamyl amino acid + an N-terminal L-alpha-aminoacyl-[peptide]</text>
        <dbReference type="Rhea" id="RHEA:23904"/>
        <dbReference type="Rhea" id="RHEA-COMP:9780"/>
        <dbReference type="Rhea" id="RHEA-COMP:9795"/>
        <dbReference type="ChEBI" id="CHEBI:77644"/>
        <dbReference type="ChEBI" id="CHEBI:78597"/>
        <dbReference type="ChEBI" id="CHEBI:78599"/>
        <dbReference type="ChEBI" id="CHEBI:78608"/>
        <dbReference type="EC" id="2.3.2.2"/>
    </reaction>
</comment>
<evidence type="ECO:0000256" key="1">
    <source>
        <dbReference type="ARBA" id="ARBA00001049"/>
    </source>
</evidence>
<dbReference type="GO" id="GO:0036374">
    <property type="term" value="F:glutathione hydrolase activity"/>
    <property type="evidence" value="ECO:0007669"/>
    <property type="project" value="UniProtKB-UniRule"/>
</dbReference>
<dbReference type="RefSeq" id="WP_025516971.1">
    <property type="nucleotide sequence ID" value="NZ_CP016340.1"/>
</dbReference>
<feature type="chain" id="PRO_5009816741" description="Glutathione hydrolase proenzyme" evidence="13">
    <location>
        <begin position="32"/>
        <end position="584"/>
    </location>
</feature>
<comment type="subunit">
    <text evidence="11">This enzyme consists of two polypeptide chains, which are synthesized in precursor form from a single polypeptide.</text>
</comment>
<dbReference type="NCBIfam" id="TIGR00066">
    <property type="entry name" value="g_glut_trans"/>
    <property type="match status" value="1"/>
</dbReference>
<evidence type="ECO:0000313" key="15">
    <source>
        <dbReference type="Proteomes" id="UP000076825"/>
    </source>
</evidence>
<feature type="signal peptide" evidence="13">
    <location>
        <begin position="1"/>
        <end position="31"/>
    </location>
</feature>
<feature type="region of interest" description="Disordered" evidence="12">
    <location>
        <begin position="376"/>
        <end position="396"/>
    </location>
</feature>
<dbReference type="InterPro" id="IPR029055">
    <property type="entry name" value="Ntn_hydrolases_N"/>
</dbReference>
<evidence type="ECO:0000256" key="7">
    <source>
        <dbReference type="ARBA" id="ARBA00023315"/>
    </source>
</evidence>
<dbReference type="UniPathway" id="UPA00204"/>
<keyword evidence="13" id="KW-0732">Signal</keyword>
<gene>
    <name evidence="14" type="primary">ggt_1</name>
    <name evidence="14" type="ORF">SAMEA3906487_00415</name>
</gene>
<name>A0A157S8N5_9BORD</name>
<dbReference type="PATRIC" id="fig|123899.6.peg.396"/>
<dbReference type="EC" id="2.3.2.2" evidence="11"/>
<organism evidence="14 15">
    <name type="scientific">Bordetella trematum</name>
    <dbReference type="NCBI Taxonomy" id="123899"/>
    <lineage>
        <taxon>Bacteria</taxon>
        <taxon>Pseudomonadati</taxon>
        <taxon>Pseudomonadota</taxon>
        <taxon>Betaproteobacteria</taxon>
        <taxon>Burkholderiales</taxon>
        <taxon>Alcaligenaceae</taxon>
        <taxon>Bordetella</taxon>
    </lineage>
</organism>
<comment type="pathway">
    <text evidence="11">Sulfur metabolism; glutathione metabolism.</text>
</comment>